<dbReference type="InterPro" id="IPR027469">
    <property type="entry name" value="Cation_efflux_TMD_sf"/>
</dbReference>
<feature type="compositionally biased region" description="Basic and acidic residues" evidence="8">
    <location>
        <begin position="381"/>
        <end position="391"/>
    </location>
</feature>
<dbReference type="GO" id="GO:0005886">
    <property type="term" value="C:plasma membrane"/>
    <property type="evidence" value="ECO:0007669"/>
    <property type="project" value="TreeGrafter"/>
</dbReference>
<comment type="subcellular location">
    <subcellularLocation>
        <location evidence="1">Membrane</location>
        <topology evidence="1">Multi-pass membrane protein</topology>
    </subcellularLocation>
</comment>
<dbReference type="InterPro" id="IPR036837">
    <property type="entry name" value="Cation_efflux_CTD_sf"/>
</dbReference>
<evidence type="ECO:0000256" key="8">
    <source>
        <dbReference type="SAM" id="MobiDB-lite"/>
    </source>
</evidence>
<dbReference type="Pfam" id="PF01545">
    <property type="entry name" value="Cation_efflux"/>
    <property type="match status" value="1"/>
</dbReference>
<accession>A0A5J5JU48</accession>
<gene>
    <name evidence="12" type="ORF">F5972_31655</name>
</gene>
<dbReference type="Pfam" id="PF16916">
    <property type="entry name" value="ZT_dimer"/>
    <property type="match status" value="1"/>
</dbReference>
<evidence type="ECO:0000256" key="9">
    <source>
        <dbReference type="SAM" id="Phobius"/>
    </source>
</evidence>
<comment type="similarity">
    <text evidence="2">Belongs to the cation diffusion facilitator (CDF) transporter (TC 2.A.4) family. SLC30A subfamily.</text>
</comment>
<dbReference type="GO" id="GO:0005385">
    <property type="term" value="F:zinc ion transmembrane transporter activity"/>
    <property type="evidence" value="ECO:0007669"/>
    <property type="project" value="TreeGrafter"/>
</dbReference>
<feature type="domain" description="Cation efflux protein cytoplasmic" evidence="11">
    <location>
        <begin position="262"/>
        <end position="330"/>
    </location>
</feature>
<name>A0A5J5JU48_9ACTN</name>
<evidence type="ECO:0000256" key="5">
    <source>
        <dbReference type="ARBA" id="ARBA00022989"/>
    </source>
</evidence>
<feature type="transmembrane region" description="Helical" evidence="9">
    <location>
        <begin position="226"/>
        <end position="244"/>
    </location>
</feature>
<evidence type="ECO:0000256" key="6">
    <source>
        <dbReference type="ARBA" id="ARBA00023065"/>
    </source>
</evidence>
<keyword evidence="13" id="KW-1185">Reference proteome</keyword>
<sequence>MSETGTGHEPPHDSPREDLRGPGRGTEQGHGHGRAPGHAHGHAHGHGHGHAVSAEADRRLLTGALVLILGFMAAEVVVGVVARSLALVSDAGHMLTDAIAIAFAIVAMRIAARPPQGGFTYGLKRAEIISAQINGITLLLLSVWFVYEGVRRLIEPPEVVGAYVVVTGIAGIVVNLAATWLLSRANRSSLNVEGAFQHILNDLFAFIATTVAGAVVWATGWSRADALAALVVAALMLKAGWGLVRDSGRVFMEAAPAGMSPAEIGRRTAALEHVVEVHDLHIWEVTSGYPAMSAHILVSPGADCHAVRQAAQRMVHDEYGIAHTTLQVDHAPPDLLAIGGPAEPHCAEAHGPAHTNGRSPEDASGRRGPNGCPGRRRIRFPRPDRLSDRPT</sequence>
<evidence type="ECO:0000256" key="1">
    <source>
        <dbReference type="ARBA" id="ARBA00004141"/>
    </source>
</evidence>
<evidence type="ECO:0000256" key="2">
    <source>
        <dbReference type="ARBA" id="ARBA00008873"/>
    </source>
</evidence>
<feature type="transmembrane region" description="Helical" evidence="9">
    <location>
        <begin position="203"/>
        <end position="220"/>
    </location>
</feature>
<dbReference type="AlphaFoldDB" id="A0A5J5JU48"/>
<feature type="transmembrane region" description="Helical" evidence="9">
    <location>
        <begin position="128"/>
        <end position="147"/>
    </location>
</feature>
<dbReference type="InterPro" id="IPR002524">
    <property type="entry name" value="Cation_efflux"/>
</dbReference>
<dbReference type="PANTHER" id="PTHR11562">
    <property type="entry name" value="CATION EFFLUX PROTEIN/ ZINC TRANSPORTER"/>
    <property type="match status" value="1"/>
</dbReference>
<organism evidence="12 13">
    <name type="scientific">Microbispora cellulosiformans</name>
    <dbReference type="NCBI Taxonomy" id="2614688"/>
    <lineage>
        <taxon>Bacteria</taxon>
        <taxon>Bacillati</taxon>
        <taxon>Actinomycetota</taxon>
        <taxon>Actinomycetes</taxon>
        <taxon>Streptosporangiales</taxon>
        <taxon>Streptosporangiaceae</taxon>
        <taxon>Microbispora</taxon>
    </lineage>
</organism>
<keyword evidence="4 9" id="KW-0812">Transmembrane</keyword>
<keyword evidence="6" id="KW-0406">Ion transport</keyword>
<reference evidence="12 13" key="1">
    <citation type="submission" date="2019-09" db="EMBL/GenBank/DDBJ databases">
        <title>Screening of Novel Bioactive Compounds from Soil-Associated.</title>
        <authorList>
            <person name="Gong X."/>
        </authorList>
    </citation>
    <scope>NUCLEOTIDE SEQUENCE [LARGE SCALE GENOMIC DNA]</scope>
    <source>
        <strain evidence="12 13">Gxj-6</strain>
    </source>
</reference>
<feature type="region of interest" description="Disordered" evidence="8">
    <location>
        <begin position="339"/>
        <end position="391"/>
    </location>
</feature>
<evidence type="ECO:0000256" key="4">
    <source>
        <dbReference type="ARBA" id="ARBA00022692"/>
    </source>
</evidence>
<dbReference type="SUPFAM" id="SSF160240">
    <property type="entry name" value="Cation efflux protein cytoplasmic domain-like"/>
    <property type="match status" value="1"/>
</dbReference>
<evidence type="ECO:0000259" key="10">
    <source>
        <dbReference type="Pfam" id="PF01545"/>
    </source>
</evidence>
<evidence type="ECO:0000256" key="7">
    <source>
        <dbReference type="ARBA" id="ARBA00023136"/>
    </source>
</evidence>
<proteinExistence type="inferred from homology"/>
<feature type="domain" description="Cation efflux protein transmembrane" evidence="10">
    <location>
        <begin position="64"/>
        <end position="252"/>
    </location>
</feature>
<feature type="compositionally biased region" description="Basic residues" evidence="8">
    <location>
        <begin position="31"/>
        <end position="49"/>
    </location>
</feature>
<evidence type="ECO:0000313" key="13">
    <source>
        <dbReference type="Proteomes" id="UP000327011"/>
    </source>
</evidence>
<dbReference type="InterPro" id="IPR058533">
    <property type="entry name" value="Cation_efflux_TM"/>
</dbReference>
<evidence type="ECO:0000313" key="12">
    <source>
        <dbReference type="EMBL" id="KAA9374458.1"/>
    </source>
</evidence>
<feature type="transmembrane region" description="Helical" evidence="9">
    <location>
        <begin position="60"/>
        <end position="82"/>
    </location>
</feature>
<keyword evidence="3" id="KW-0813">Transport</keyword>
<dbReference type="InterPro" id="IPR050681">
    <property type="entry name" value="CDF/SLC30A"/>
</dbReference>
<dbReference type="RefSeq" id="WP_150938888.1">
    <property type="nucleotide sequence ID" value="NZ_VYTZ01000016.1"/>
</dbReference>
<dbReference type="Gene3D" id="1.20.1510.10">
    <property type="entry name" value="Cation efflux protein transmembrane domain"/>
    <property type="match status" value="1"/>
</dbReference>
<dbReference type="Proteomes" id="UP000327011">
    <property type="component" value="Unassembled WGS sequence"/>
</dbReference>
<dbReference type="PANTHER" id="PTHR11562:SF17">
    <property type="entry name" value="RE54080P-RELATED"/>
    <property type="match status" value="1"/>
</dbReference>
<dbReference type="EMBL" id="VYTZ01000016">
    <property type="protein sequence ID" value="KAA9374458.1"/>
    <property type="molecule type" value="Genomic_DNA"/>
</dbReference>
<evidence type="ECO:0000259" key="11">
    <source>
        <dbReference type="Pfam" id="PF16916"/>
    </source>
</evidence>
<keyword evidence="5 9" id="KW-1133">Transmembrane helix</keyword>
<dbReference type="SUPFAM" id="SSF161111">
    <property type="entry name" value="Cation efflux protein transmembrane domain-like"/>
    <property type="match status" value="1"/>
</dbReference>
<evidence type="ECO:0000256" key="3">
    <source>
        <dbReference type="ARBA" id="ARBA00022448"/>
    </source>
</evidence>
<feature type="region of interest" description="Disordered" evidence="8">
    <location>
        <begin position="1"/>
        <end position="52"/>
    </location>
</feature>
<feature type="transmembrane region" description="Helical" evidence="9">
    <location>
        <begin position="159"/>
        <end position="182"/>
    </location>
</feature>
<keyword evidence="7 9" id="KW-0472">Membrane</keyword>
<protein>
    <submittedName>
        <fullName evidence="12">Cation transporter</fullName>
    </submittedName>
</protein>
<dbReference type="InterPro" id="IPR027470">
    <property type="entry name" value="Cation_efflux_CTD"/>
</dbReference>
<feature type="compositionally biased region" description="Basic and acidic residues" evidence="8">
    <location>
        <begin position="9"/>
        <end position="21"/>
    </location>
</feature>
<comment type="caution">
    <text evidence="12">The sequence shown here is derived from an EMBL/GenBank/DDBJ whole genome shotgun (WGS) entry which is preliminary data.</text>
</comment>
<feature type="transmembrane region" description="Helical" evidence="9">
    <location>
        <begin position="94"/>
        <end position="112"/>
    </location>
</feature>
<dbReference type="NCBIfam" id="TIGR01297">
    <property type="entry name" value="CDF"/>
    <property type="match status" value="1"/>
</dbReference>